<dbReference type="Gene3D" id="3.40.50.1820">
    <property type="entry name" value="alpha/beta hydrolase"/>
    <property type="match status" value="1"/>
</dbReference>
<dbReference type="PANTHER" id="PTHR33428">
    <property type="entry name" value="CHLOROPHYLLASE-2, CHLOROPLASTIC"/>
    <property type="match status" value="1"/>
</dbReference>
<dbReference type="SUPFAM" id="SSF53474">
    <property type="entry name" value="alpha/beta-Hydrolases"/>
    <property type="match status" value="1"/>
</dbReference>
<dbReference type="InterPro" id="IPR029058">
    <property type="entry name" value="AB_hydrolase_fold"/>
</dbReference>
<reference evidence="2" key="2">
    <citation type="journal article" date="2022" name="Microbiol. Resour. Announc.">
        <title>Metagenome Sequencing to Explore Phylogenomics of Terrestrial Cyanobacteria.</title>
        <authorList>
            <person name="Ward R.D."/>
            <person name="Stajich J.E."/>
            <person name="Johansen J.R."/>
            <person name="Huntemann M."/>
            <person name="Clum A."/>
            <person name="Foster B."/>
            <person name="Foster B."/>
            <person name="Roux S."/>
            <person name="Palaniappan K."/>
            <person name="Varghese N."/>
            <person name="Mukherjee S."/>
            <person name="Reddy T.B.K."/>
            <person name="Daum C."/>
            <person name="Copeland A."/>
            <person name="Chen I.A."/>
            <person name="Ivanova N.N."/>
            <person name="Kyrpides N.C."/>
            <person name="Shapiro N."/>
            <person name="Eloe-Fadrosh E.A."/>
            <person name="Pietrasiak N."/>
        </authorList>
    </citation>
    <scope>NUCLEOTIDE SEQUENCE</scope>
    <source>
        <strain evidence="2">HA4357-MV3</strain>
    </source>
</reference>
<reference evidence="2" key="1">
    <citation type="submission" date="2021-05" db="EMBL/GenBank/DDBJ databases">
        <authorList>
            <person name="Pietrasiak N."/>
            <person name="Ward R."/>
            <person name="Stajich J.E."/>
            <person name="Kurbessoian T."/>
        </authorList>
    </citation>
    <scope>NUCLEOTIDE SEQUENCE</scope>
    <source>
        <strain evidence="2">HA4357-MV3</strain>
    </source>
</reference>
<sequence>MFAQSVGDFYWMIRYLAPLVSIIFLICPNLCACSFGTLQKDVSRDTNNQSSSGAAIAQVTDKECANAVLPITTGYGSDGSSRVITETFVHPQWPREKVYVFHPANNSSPAPVIFFSHAYGATSPQYYTKLIEHIVSRGYVVVYSPYKTLRASHSQRYTLLWSGFAAASAKYGKFMDLTKVGFVGHSFGGGATPAMAYKGLVEKRWGSKAAFIYIMAPWYSFEITQQQMKRFPKQTNLLIQVYQDDNVNDHRMAINLFKTISVPQKAYIILQSASSQNCQLTADHFVPLSSGNNGRVNGLDYFGVYRIFDALADYSFNGNQNGKQIVFGKTSNNTEQQTTVNSNDGKLVMKLTYSNNPQPIRSEDYYRFPQDQQSRYSNTTESVIDSTRNTQNNDTPRRGRRRLFCGFIRSCN</sequence>
<evidence type="ECO:0008006" key="4">
    <source>
        <dbReference type="Google" id="ProtNLM"/>
    </source>
</evidence>
<accession>A0A9E3H7C4</accession>
<organism evidence="2 3">
    <name type="scientific">Pelatocladus maniniholoensis HA4357-MV3</name>
    <dbReference type="NCBI Taxonomy" id="1117104"/>
    <lineage>
        <taxon>Bacteria</taxon>
        <taxon>Bacillati</taxon>
        <taxon>Cyanobacteriota</taxon>
        <taxon>Cyanophyceae</taxon>
        <taxon>Nostocales</taxon>
        <taxon>Nostocaceae</taxon>
        <taxon>Pelatocladus</taxon>
    </lineage>
</organism>
<dbReference type="Proteomes" id="UP000813215">
    <property type="component" value="Unassembled WGS sequence"/>
</dbReference>
<feature type="region of interest" description="Disordered" evidence="1">
    <location>
        <begin position="371"/>
        <end position="398"/>
    </location>
</feature>
<evidence type="ECO:0000313" key="3">
    <source>
        <dbReference type="Proteomes" id="UP000813215"/>
    </source>
</evidence>
<feature type="compositionally biased region" description="Polar residues" evidence="1">
    <location>
        <begin position="371"/>
        <end position="394"/>
    </location>
</feature>
<comment type="caution">
    <text evidence="2">The sequence shown here is derived from an EMBL/GenBank/DDBJ whole genome shotgun (WGS) entry which is preliminary data.</text>
</comment>
<dbReference type="PANTHER" id="PTHR33428:SF14">
    <property type="entry name" value="CARBOXYLESTERASE TYPE B DOMAIN-CONTAINING PROTEIN"/>
    <property type="match status" value="1"/>
</dbReference>
<gene>
    <name evidence="2" type="ORF">KME28_09960</name>
</gene>
<proteinExistence type="predicted"/>
<name>A0A9E3H7C4_9NOST</name>
<protein>
    <recommendedName>
        <fullName evidence="4">Alpha/beta hydrolase</fullName>
    </recommendedName>
</protein>
<dbReference type="AlphaFoldDB" id="A0A9E3H7C4"/>
<evidence type="ECO:0000313" key="2">
    <source>
        <dbReference type="EMBL" id="MBW4432032.1"/>
    </source>
</evidence>
<dbReference type="EMBL" id="JAHHHW010000079">
    <property type="protein sequence ID" value="MBW4432032.1"/>
    <property type="molecule type" value="Genomic_DNA"/>
</dbReference>
<evidence type="ECO:0000256" key="1">
    <source>
        <dbReference type="SAM" id="MobiDB-lite"/>
    </source>
</evidence>